<evidence type="ECO:0000313" key="10">
    <source>
        <dbReference type="EMBL" id="KKR31109.1"/>
    </source>
</evidence>
<feature type="transmembrane region" description="Helical" evidence="7">
    <location>
        <begin position="262"/>
        <end position="287"/>
    </location>
</feature>
<feature type="transmembrane region" description="Helical" evidence="7">
    <location>
        <begin position="350"/>
        <end position="374"/>
    </location>
</feature>
<evidence type="ECO:0000259" key="8">
    <source>
        <dbReference type="Pfam" id="PF02687"/>
    </source>
</evidence>
<proteinExistence type="inferred from homology"/>
<dbReference type="AlphaFoldDB" id="A0A0G0PSI6"/>
<feature type="domain" description="ABC3 transporter permease C-terminal" evidence="8">
    <location>
        <begin position="266"/>
        <end position="384"/>
    </location>
</feature>
<dbReference type="PANTHER" id="PTHR30572">
    <property type="entry name" value="MEMBRANE COMPONENT OF TRANSPORTER-RELATED"/>
    <property type="match status" value="1"/>
</dbReference>
<evidence type="ECO:0000256" key="3">
    <source>
        <dbReference type="ARBA" id="ARBA00022692"/>
    </source>
</evidence>
<organism evidence="10 11">
    <name type="scientific">Candidatus Falkowbacteria bacterium GW2011_GWF2_39_8</name>
    <dbReference type="NCBI Taxonomy" id="1618642"/>
    <lineage>
        <taxon>Bacteria</taxon>
        <taxon>Candidatus Falkowiibacteriota</taxon>
    </lineage>
</organism>
<evidence type="ECO:0000256" key="1">
    <source>
        <dbReference type="ARBA" id="ARBA00004651"/>
    </source>
</evidence>
<evidence type="ECO:0000256" key="7">
    <source>
        <dbReference type="SAM" id="Phobius"/>
    </source>
</evidence>
<dbReference type="PANTHER" id="PTHR30572:SF4">
    <property type="entry name" value="ABC TRANSPORTER PERMEASE YTRF"/>
    <property type="match status" value="1"/>
</dbReference>
<evidence type="ECO:0000313" key="11">
    <source>
        <dbReference type="Proteomes" id="UP000034137"/>
    </source>
</evidence>
<comment type="caution">
    <text evidence="10">The sequence shown here is derived from an EMBL/GenBank/DDBJ whole genome shotgun (WGS) entry which is preliminary data.</text>
</comment>
<gene>
    <name evidence="10" type="ORF">UT64_C0073G0002</name>
</gene>
<protein>
    <submittedName>
        <fullName evidence="10">ABC-type antimicrobial peptide transport system, permease component</fullName>
    </submittedName>
</protein>
<keyword evidence="4 7" id="KW-1133">Transmembrane helix</keyword>
<feature type="domain" description="MacB-like periplasmic core" evidence="9">
    <location>
        <begin position="1"/>
        <end position="222"/>
    </location>
</feature>
<evidence type="ECO:0000256" key="6">
    <source>
        <dbReference type="ARBA" id="ARBA00038076"/>
    </source>
</evidence>
<keyword evidence="5 7" id="KW-0472">Membrane</keyword>
<evidence type="ECO:0000256" key="2">
    <source>
        <dbReference type="ARBA" id="ARBA00022475"/>
    </source>
</evidence>
<comment type="similarity">
    <text evidence="6">Belongs to the ABC-4 integral membrane protein family.</text>
</comment>
<name>A0A0G0PSI6_9BACT</name>
<feature type="transmembrane region" description="Helical" evidence="7">
    <location>
        <begin position="311"/>
        <end position="338"/>
    </location>
</feature>
<dbReference type="Proteomes" id="UP000034137">
    <property type="component" value="Unassembled WGS sequence"/>
</dbReference>
<dbReference type="Pfam" id="PF02687">
    <property type="entry name" value="FtsX"/>
    <property type="match status" value="1"/>
</dbReference>
<sequence>MLGIIIGVGAVIIIIAVGAGAQSLIVSQVKGLGSNLVGILPGKSEEKGPPASVMGIVITTLTYDDAQAINDKKNVPNLVDVSAYTKSIGTLAWGSNTYDTSLSGSTVGYLEVEGGEVAEGRFFTKEEEKNLSRVVVLGSEVKDQLFGTSEAVGQRIKINKHSFEVIGVMKERGTVAFQNYDDQVFIPIITVQKLIAGVNHLGLIRAKVDNQDNIAVAMKDIEITLRERHNISDESGASDDFTVQSADTALDMLKTITNALKYFLAAIASLSLLVGGIGIMNIMLVSVTERTREIGLRKAVGATNFKIRSQFLFEAIIITFLGGIIGMIGGTVISFLIAKVAVFLGYDWEFLVSIFSILLAVSVSISVGIIFGLYPAIKASKLNPIEALRYE</sequence>
<accession>A0A0G0PSI6</accession>
<dbReference type="InterPro" id="IPR050250">
    <property type="entry name" value="Macrolide_Exporter_MacB"/>
</dbReference>
<keyword evidence="3 7" id="KW-0812">Transmembrane</keyword>
<dbReference type="InterPro" id="IPR025857">
    <property type="entry name" value="MacB_PCD"/>
</dbReference>
<dbReference type="Pfam" id="PF12704">
    <property type="entry name" value="MacB_PCD"/>
    <property type="match status" value="1"/>
</dbReference>
<dbReference type="EMBL" id="LBXO01000073">
    <property type="protein sequence ID" value="KKR31109.1"/>
    <property type="molecule type" value="Genomic_DNA"/>
</dbReference>
<evidence type="ECO:0000256" key="4">
    <source>
        <dbReference type="ARBA" id="ARBA00022989"/>
    </source>
</evidence>
<keyword evidence="2" id="KW-1003">Cell membrane</keyword>
<reference evidence="10 11" key="1">
    <citation type="journal article" date="2015" name="Nature">
        <title>rRNA introns, odd ribosomes, and small enigmatic genomes across a large radiation of phyla.</title>
        <authorList>
            <person name="Brown C.T."/>
            <person name="Hug L.A."/>
            <person name="Thomas B.C."/>
            <person name="Sharon I."/>
            <person name="Castelle C.J."/>
            <person name="Singh A."/>
            <person name="Wilkins M.J."/>
            <person name="Williams K.H."/>
            <person name="Banfield J.F."/>
        </authorList>
    </citation>
    <scope>NUCLEOTIDE SEQUENCE [LARGE SCALE GENOMIC DNA]</scope>
</reference>
<comment type="subcellular location">
    <subcellularLocation>
        <location evidence="1">Cell membrane</location>
        <topology evidence="1">Multi-pass membrane protein</topology>
    </subcellularLocation>
</comment>
<dbReference type="GO" id="GO:0022857">
    <property type="term" value="F:transmembrane transporter activity"/>
    <property type="evidence" value="ECO:0007669"/>
    <property type="project" value="TreeGrafter"/>
</dbReference>
<dbReference type="GO" id="GO:0005886">
    <property type="term" value="C:plasma membrane"/>
    <property type="evidence" value="ECO:0007669"/>
    <property type="project" value="UniProtKB-SubCell"/>
</dbReference>
<evidence type="ECO:0000256" key="5">
    <source>
        <dbReference type="ARBA" id="ARBA00023136"/>
    </source>
</evidence>
<evidence type="ECO:0000259" key="9">
    <source>
        <dbReference type="Pfam" id="PF12704"/>
    </source>
</evidence>
<dbReference type="InterPro" id="IPR003838">
    <property type="entry name" value="ABC3_permease_C"/>
</dbReference>